<comment type="caution">
    <text evidence="2">The sequence shown here is derived from an EMBL/GenBank/DDBJ whole genome shotgun (WGS) entry which is preliminary data.</text>
</comment>
<feature type="region of interest" description="Disordered" evidence="1">
    <location>
        <begin position="1"/>
        <end position="98"/>
    </location>
</feature>
<name>A0A2P5ALS5_PARAD</name>
<evidence type="ECO:0000256" key="1">
    <source>
        <dbReference type="SAM" id="MobiDB-lite"/>
    </source>
</evidence>
<proteinExistence type="predicted"/>
<feature type="non-terminal residue" evidence="2">
    <location>
        <position position="98"/>
    </location>
</feature>
<reference evidence="3" key="1">
    <citation type="submission" date="2016-06" db="EMBL/GenBank/DDBJ databases">
        <title>Parallel loss of symbiosis genes in relatives of nitrogen-fixing non-legume Parasponia.</title>
        <authorList>
            <person name="Van Velzen R."/>
            <person name="Holmer R."/>
            <person name="Bu F."/>
            <person name="Rutten L."/>
            <person name="Van Zeijl A."/>
            <person name="Liu W."/>
            <person name="Santuari L."/>
            <person name="Cao Q."/>
            <person name="Sharma T."/>
            <person name="Shen D."/>
            <person name="Roswanjaya Y."/>
            <person name="Wardhani T."/>
            <person name="Kalhor M.S."/>
            <person name="Jansen J."/>
            <person name="Van den Hoogen J."/>
            <person name="Gungor B."/>
            <person name="Hartog M."/>
            <person name="Hontelez J."/>
            <person name="Verver J."/>
            <person name="Yang W.-C."/>
            <person name="Schijlen E."/>
            <person name="Repin R."/>
            <person name="Schilthuizen M."/>
            <person name="Schranz E."/>
            <person name="Heidstra R."/>
            <person name="Miyata K."/>
            <person name="Fedorova E."/>
            <person name="Kohlen W."/>
            <person name="Bisseling T."/>
            <person name="Smit S."/>
            <person name="Geurts R."/>
        </authorList>
    </citation>
    <scope>NUCLEOTIDE SEQUENCE [LARGE SCALE GENOMIC DNA]</scope>
    <source>
        <strain evidence="3">cv. WU1-14</strain>
    </source>
</reference>
<keyword evidence="3" id="KW-1185">Reference proteome</keyword>
<dbReference type="EMBL" id="JXTB01000527">
    <property type="protein sequence ID" value="PON37516.1"/>
    <property type="molecule type" value="Genomic_DNA"/>
</dbReference>
<gene>
    <name evidence="2" type="ORF">PanWU01x14_319710</name>
</gene>
<evidence type="ECO:0000313" key="2">
    <source>
        <dbReference type="EMBL" id="PON37516.1"/>
    </source>
</evidence>
<evidence type="ECO:0000313" key="3">
    <source>
        <dbReference type="Proteomes" id="UP000237105"/>
    </source>
</evidence>
<feature type="compositionally biased region" description="Low complexity" evidence="1">
    <location>
        <begin position="27"/>
        <end position="41"/>
    </location>
</feature>
<sequence length="98" mass="10812">MRSQSNLTGHKRRPEIVPNFQQSTDRQNFSSSSQQWPSNNSLGSSSMDPRFVSPGLDERPLPPPSLGSRSGIVNHQGSESQGPRPEFVNDQGSESELF</sequence>
<protein>
    <submittedName>
        <fullName evidence="2">Uncharacterized protein</fullName>
    </submittedName>
</protein>
<accession>A0A2P5ALS5</accession>
<organism evidence="2 3">
    <name type="scientific">Parasponia andersonii</name>
    <name type="common">Sponia andersonii</name>
    <dbReference type="NCBI Taxonomy" id="3476"/>
    <lineage>
        <taxon>Eukaryota</taxon>
        <taxon>Viridiplantae</taxon>
        <taxon>Streptophyta</taxon>
        <taxon>Embryophyta</taxon>
        <taxon>Tracheophyta</taxon>
        <taxon>Spermatophyta</taxon>
        <taxon>Magnoliopsida</taxon>
        <taxon>eudicotyledons</taxon>
        <taxon>Gunneridae</taxon>
        <taxon>Pentapetalae</taxon>
        <taxon>rosids</taxon>
        <taxon>fabids</taxon>
        <taxon>Rosales</taxon>
        <taxon>Cannabaceae</taxon>
        <taxon>Parasponia</taxon>
    </lineage>
</organism>
<dbReference type="Proteomes" id="UP000237105">
    <property type="component" value="Unassembled WGS sequence"/>
</dbReference>
<dbReference type="AlphaFoldDB" id="A0A2P5ALS5"/>